<evidence type="ECO:0000256" key="5">
    <source>
        <dbReference type="ARBA" id="ARBA00022989"/>
    </source>
</evidence>
<organism evidence="9 10">
    <name type="scientific">Scopulibacillus cellulosilyticus</name>
    <dbReference type="NCBI Taxonomy" id="2665665"/>
    <lineage>
        <taxon>Bacteria</taxon>
        <taxon>Bacillati</taxon>
        <taxon>Bacillota</taxon>
        <taxon>Bacilli</taxon>
        <taxon>Bacillales</taxon>
        <taxon>Sporolactobacillaceae</taxon>
        <taxon>Scopulibacillus</taxon>
    </lineage>
</organism>
<keyword evidence="10" id="KW-1185">Reference proteome</keyword>
<gene>
    <name evidence="9" type="ORF">ACFQRG_02300</name>
</gene>
<dbReference type="RefSeq" id="WP_380963196.1">
    <property type="nucleotide sequence ID" value="NZ_JBHTCO010000002.1"/>
</dbReference>
<evidence type="ECO:0000256" key="3">
    <source>
        <dbReference type="ARBA" id="ARBA00022475"/>
    </source>
</evidence>
<dbReference type="InterPro" id="IPR000620">
    <property type="entry name" value="EamA_dom"/>
</dbReference>
<feature type="domain" description="EamA" evidence="8">
    <location>
        <begin position="7"/>
        <end position="146"/>
    </location>
</feature>
<evidence type="ECO:0000313" key="9">
    <source>
        <dbReference type="EMBL" id="MFC7391825.1"/>
    </source>
</evidence>
<keyword evidence="3" id="KW-1003">Cell membrane</keyword>
<dbReference type="Proteomes" id="UP001596505">
    <property type="component" value="Unassembled WGS sequence"/>
</dbReference>
<evidence type="ECO:0000256" key="2">
    <source>
        <dbReference type="ARBA" id="ARBA00007362"/>
    </source>
</evidence>
<feature type="transmembrane region" description="Helical" evidence="7">
    <location>
        <begin position="160"/>
        <end position="178"/>
    </location>
</feature>
<comment type="subcellular location">
    <subcellularLocation>
        <location evidence="1">Cell membrane</location>
        <topology evidence="1">Multi-pass membrane protein</topology>
    </subcellularLocation>
</comment>
<dbReference type="InterPro" id="IPR037185">
    <property type="entry name" value="EmrE-like"/>
</dbReference>
<dbReference type="PANTHER" id="PTHR32322:SF18">
    <property type="entry name" value="S-ADENOSYLMETHIONINE_S-ADENOSYLHOMOCYSTEINE TRANSPORTER"/>
    <property type="match status" value="1"/>
</dbReference>
<feature type="transmembrane region" description="Helical" evidence="7">
    <location>
        <begin position="36"/>
        <end position="56"/>
    </location>
</feature>
<dbReference type="EMBL" id="JBHTCO010000002">
    <property type="protein sequence ID" value="MFC7391825.1"/>
    <property type="molecule type" value="Genomic_DNA"/>
</dbReference>
<sequence>MIMNRLKGFLMVIAGAGLWGLSGTAAQYLFQKDNISMEWLVTIRLVISGLLLIIMATLKGDKRVWRIWRDKSSIIKILIFGILGMLGVQYTYFASIDAGNAPIATLLQYLGPVFIALYILFRYKTIPTLREIISIILALLGTYFLLTNGSVHSLTVSGKAVFWGVLSGVALAFYTLYPGELLKKWGSFTVIGWGMLIGGIGMSLKNPPWQIHQFHASLTSLLLIGFVVLFGTLIAFYLYLESLKYISPKETSLLGCMEPLSSVISSVIFIHVPFGLYQTFGTICIIAMVVVSSKKSKKKNQPLILDEKKTG</sequence>
<evidence type="ECO:0000313" key="10">
    <source>
        <dbReference type="Proteomes" id="UP001596505"/>
    </source>
</evidence>
<evidence type="ECO:0000256" key="6">
    <source>
        <dbReference type="ARBA" id="ARBA00023136"/>
    </source>
</evidence>
<feature type="transmembrane region" description="Helical" evidence="7">
    <location>
        <begin position="276"/>
        <end position="293"/>
    </location>
</feature>
<evidence type="ECO:0000256" key="1">
    <source>
        <dbReference type="ARBA" id="ARBA00004651"/>
    </source>
</evidence>
<dbReference type="PANTHER" id="PTHR32322">
    <property type="entry name" value="INNER MEMBRANE TRANSPORTER"/>
    <property type="match status" value="1"/>
</dbReference>
<comment type="caution">
    <text evidence="9">The sequence shown here is derived from an EMBL/GenBank/DDBJ whole genome shotgun (WGS) entry which is preliminary data.</text>
</comment>
<feature type="transmembrane region" description="Helical" evidence="7">
    <location>
        <begin position="216"/>
        <end position="240"/>
    </location>
</feature>
<keyword evidence="6 7" id="KW-0472">Membrane</keyword>
<evidence type="ECO:0000259" key="8">
    <source>
        <dbReference type="Pfam" id="PF00892"/>
    </source>
</evidence>
<evidence type="ECO:0000256" key="4">
    <source>
        <dbReference type="ARBA" id="ARBA00022692"/>
    </source>
</evidence>
<reference evidence="10" key="1">
    <citation type="journal article" date="2019" name="Int. J. Syst. Evol. Microbiol.">
        <title>The Global Catalogue of Microorganisms (GCM) 10K type strain sequencing project: providing services to taxonomists for standard genome sequencing and annotation.</title>
        <authorList>
            <consortium name="The Broad Institute Genomics Platform"/>
            <consortium name="The Broad Institute Genome Sequencing Center for Infectious Disease"/>
            <person name="Wu L."/>
            <person name="Ma J."/>
        </authorList>
    </citation>
    <scope>NUCLEOTIDE SEQUENCE [LARGE SCALE GENOMIC DNA]</scope>
    <source>
        <strain evidence="10">CGMCC 1.16305</strain>
    </source>
</reference>
<feature type="transmembrane region" description="Helical" evidence="7">
    <location>
        <begin position="77"/>
        <end position="95"/>
    </location>
</feature>
<feature type="transmembrane region" description="Helical" evidence="7">
    <location>
        <begin position="101"/>
        <end position="121"/>
    </location>
</feature>
<comment type="similarity">
    <text evidence="2">Belongs to the EamA transporter family.</text>
</comment>
<dbReference type="InterPro" id="IPR050638">
    <property type="entry name" value="AA-Vitamin_Transporters"/>
</dbReference>
<feature type="transmembrane region" description="Helical" evidence="7">
    <location>
        <begin position="133"/>
        <end position="154"/>
    </location>
</feature>
<accession>A0ABW2PTF6</accession>
<dbReference type="Pfam" id="PF00892">
    <property type="entry name" value="EamA"/>
    <property type="match status" value="2"/>
</dbReference>
<name>A0ABW2PTF6_9BACL</name>
<feature type="transmembrane region" description="Helical" evidence="7">
    <location>
        <begin position="185"/>
        <end position="204"/>
    </location>
</feature>
<keyword evidence="5 7" id="KW-1133">Transmembrane helix</keyword>
<proteinExistence type="inferred from homology"/>
<feature type="domain" description="EamA" evidence="8">
    <location>
        <begin position="159"/>
        <end position="292"/>
    </location>
</feature>
<protein>
    <submittedName>
        <fullName evidence="9">DMT family transporter</fullName>
    </submittedName>
</protein>
<keyword evidence="4 7" id="KW-0812">Transmembrane</keyword>
<feature type="transmembrane region" description="Helical" evidence="7">
    <location>
        <begin position="252"/>
        <end position="270"/>
    </location>
</feature>
<dbReference type="SUPFAM" id="SSF103481">
    <property type="entry name" value="Multidrug resistance efflux transporter EmrE"/>
    <property type="match status" value="2"/>
</dbReference>
<evidence type="ECO:0000256" key="7">
    <source>
        <dbReference type="SAM" id="Phobius"/>
    </source>
</evidence>